<dbReference type="EMBL" id="JAYKXN010000004">
    <property type="protein sequence ID" value="KAK7294227.1"/>
    <property type="molecule type" value="Genomic_DNA"/>
</dbReference>
<dbReference type="SUPFAM" id="SSF50129">
    <property type="entry name" value="GroES-like"/>
    <property type="match status" value="1"/>
</dbReference>
<evidence type="ECO:0000256" key="1">
    <source>
        <dbReference type="ARBA" id="ARBA00010371"/>
    </source>
</evidence>
<accession>A0AAN9PEG4</accession>
<feature type="domain" description="Enoyl reductase (ER)" evidence="3">
    <location>
        <begin position="44"/>
        <end position="338"/>
    </location>
</feature>
<proteinExistence type="inferred from homology"/>
<dbReference type="PANTHER" id="PTHR44573">
    <property type="entry name" value="NADPH-DEPENDENT ALKENAL/ONE OXIDOREDUCTASE, CHLOROPLASTIC"/>
    <property type="match status" value="1"/>
</dbReference>
<dbReference type="InterPro" id="IPR044626">
    <property type="entry name" value="AOR-like"/>
</dbReference>
<gene>
    <name evidence="4" type="ORF">RJT34_17114</name>
</gene>
<dbReference type="SUPFAM" id="SSF51735">
    <property type="entry name" value="NAD(P)-binding Rossmann-fold domains"/>
    <property type="match status" value="1"/>
</dbReference>
<comment type="similarity">
    <text evidence="1">Belongs to the zinc-containing alcohol dehydrogenase family. Quinone oxidoreductase subfamily.</text>
</comment>
<dbReference type="Pfam" id="PF13602">
    <property type="entry name" value="ADH_zinc_N_2"/>
    <property type="match status" value="1"/>
</dbReference>
<keyword evidence="5" id="KW-1185">Reference proteome</keyword>
<reference evidence="4 5" key="1">
    <citation type="submission" date="2024-01" db="EMBL/GenBank/DDBJ databases">
        <title>The genomes of 5 underutilized Papilionoideae crops provide insights into root nodulation and disease resistance.</title>
        <authorList>
            <person name="Yuan L."/>
        </authorList>
    </citation>
    <scope>NUCLEOTIDE SEQUENCE [LARGE SCALE GENOMIC DNA]</scope>
    <source>
        <strain evidence="4">LY-2023</strain>
        <tissue evidence="4">Leaf</tissue>
    </source>
</reference>
<dbReference type="Pfam" id="PF08240">
    <property type="entry name" value="ADH_N"/>
    <property type="match status" value="1"/>
</dbReference>
<name>A0AAN9PEG4_CLITE</name>
<dbReference type="Gene3D" id="3.90.180.10">
    <property type="entry name" value="Medium-chain alcohol dehydrogenases, catalytic domain"/>
    <property type="match status" value="1"/>
</dbReference>
<dbReference type="Proteomes" id="UP001359559">
    <property type="component" value="Unassembled WGS sequence"/>
</dbReference>
<dbReference type="PANTHER" id="PTHR44573:SF4">
    <property type="entry name" value="2-METHYLENE-FURAN-3-ONE REDUCTASE-LIKE"/>
    <property type="match status" value="1"/>
</dbReference>
<comment type="caution">
    <text evidence="4">The sequence shown here is derived from an EMBL/GenBank/DDBJ whole genome shotgun (WGS) entry which is preliminary data.</text>
</comment>
<evidence type="ECO:0000313" key="5">
    <source>
        <dbReference type="Proteomes" id="UP001359559"/>
    </source>
</evidence>
<dbReference type="GO" id="GO:0016628">
    <property type="term" value="F:oxidoreductase activity, acting on the CH-CH group of donors, NAD or NADP as acceptor"/>
    <property type="evidence" value="ECO:0007669"/>
    <property type="project" value="InterPro"/>
</dbReference>
<organism evidence="4 5">
    <name type="scientific">Clitoria ternatea</name>
    <name type="common">Butterfly pea</name>
    <dbReference type="NCBI Taxonomy" id="43366"/>
    <lineage>
        <taxon>Eukaryota</taxon>
        <taxon>Viridiplantae</taxon>
        <taxon>Streptophyta</taxon>
        <taxon>Embryophyta</taxon>
        <taxon>Tracheophyta</taxon>
        <taxon>Spermatophyta</taxon>
        <taxon>Magnoliopsida</taxon>
        <taxon>eudicotyledons</taxon>
        <taxon>Gunneridae</taxon>
        <taxon>Pentapetalae</taxon>
        <taxon>rosids</taxon>
        <taxon>fabids</taxon>
        <taxon>Fabales</taxon>
        <taxon>Fabaceae</taxon>
        <taxon>Papilionoideae</taxon>
        <taxon>50 kb inversion clade</taxon>
        <taxon>NPAAA clade</taxon>
        <taxon>indigoferoid/millettioid clade</taxon>
        <taxon>Phaseoleae</taxon>
        <taxon>Clitoria</taxon>
    </lineage>
</organism>
<dbReference type="InterPro" id="IPR013154">
    <property type="entry name" value="ADH-like_N"/>
</dbReference>
<keyword evidence="2" id="KW-0560">Oxidoreductase</keyword>
<dbReference type="InterPro" id="IPR036291">
    <property type="entry name" value="NAD(P)-bd_dom_sf"/>
</dbReference>
<evidence type="ECO:0000256" key="2">
    <source>
        <dbReference type="ARBA" id="ARBA00023002"/>
    </source>
</evidence>
<sequence>MVGKHLFRPLVNKGIIAVDLTYLYRTEEIVLFLSDLHILVPEYGSKEVLKLGNIPIPVPQYKQLLVQVHAAALNPIDSKRRLGPIFPTDFPAVPGCDMAGVVIGQGIDVTQVDIGNEVFGNIQDFNSIEKLKQVGTLAQFIVVEERLVARKPESLSFEEAASLPLAVQTAVEGFRTVNFMKGQTIFVVGGAGGVGTLVIQLAKYVYGASYVVATTSTPKVKFVKQLGADKVVDYTKIKYEDIEEKFDFLYDTIGDCKKYVVVAKDNAAIVDITWPPSHPRAVYSSLTVSRKSLEKLIPYLKSRELKPMIDPTGPYPFDNVIEAFQYVETGRARGKVVVSCFPLQDPHSNILSGVNTTIGVNGF</sequence>
<evidence type="ECO:0000313" key="4">
    <source>
        <dbReference type="EMBL" id="KAK7294227.1"/>
    </source>
</evidence>
<dbReference type="AlphaFoldDB" id="A0AAN9PEG4"/>
<dbReference type="CDD" id="cd05289">
    <property type="entry name" value="MDR_like_2"/>
    <property type="match status" value="1"/>
</dbReference>
<dbReference type="SMART" id="SM00829">
    <property type="entry name" value="PKS_ER"/>
    <property type="match status" value="1"/>
</dbReference>
<dbReference type="Gene3D" id="3.40.50.720">
    <property type="entry name" value="NAD(P)-binding Rossmann-like Domain"/>
    <property type="match status" value="1"/>
</dbReference>
<protein>
    <recommendedName>
        <fullName evidence="3">Enoyl reductase (ER) domain-containing protein</fullName>
    </recommendedName>
</protein>
<dbReference type="InterPro" id="IPR011032">
    <property type="entry name" value="GroES-like_sf"/>
</dbReference>
<evidence type="ECO:0000259" key="3">
    <source>
        <dbReference type="SMART" id="SM00829"/>
    </source>
</evidence>
<dbReference type="InterPro" id="IPR020843">
    <property type="entry name" value="ER"/>
</dbReference>